<dbReference type="Proteomes" id="UP000005239">
    <property type="component" value="Unassembled WGS sequence"/>
</dbReference>
<name>A0A2A6CGL6_PRIPA</name>
<sequence>MNCAGWNWPRAEEGRGKGVPSLIVGTLRAARDGYESGIIAAPHPCPHSPIILFIGFVIVSLLTLTTRIRDHIRHLQLREGVFTVSLLTISSYRSFICSPVSSHSIDSPSLGACRAVFYTQFQFEEYDSPVCDEWSAKSMTGEAIHHVWS</sequence>
<evidence type="ECO:0000313" key="2">
    <source>
        <dbReference type="Proteomes" id="UP000005239"/>
    </source>
</evidence>
<dbReference type="EnsemblMetazoa" id="PPA39223.1">
    <property type="protein sequence ID" value="PPA39223.1"/>
    <property type="gene ID" value="WBGene00277592"/>
</dbReference>
<accession>A0A8R1YY62</accession>
<reference evidence="1" key="2">
    <citation type="submission" date="2022-06" db="UniProtKB">
        <authorList>
            <consortium name="EnsemblMetazoa"/>
        </authorList>
    </citation>
    <scope>IDENTIFICATION</scope>
    <source>
        <strain evidence="1">PS312</strain>
    </source>
</reference>
<dbReference type="AlphaFoldDB" id="A0A2A6CGL6"/>
<proteinExistence type="predicted"/>
<gene>
    <name evidence="1" type="primary">WBGene00277592</name>
</gene>
<evidence type="ECO:0000313" key="1">
    <source>
        <dbReference type="EnsemblMetazoa" id="PPA39223.1"/>
    </source>
</evidence>
<organism evidence="1 2">
    <name type="scientific">Pristionchus pacificus</name>
    <name type="common">Parasitic nematode worm</name>
    <dbReference type="NCBI Taxonomy" id="54126"/>
    <lineage>
        <taxon>Eukaryota</taxon>
        <taxon>Metazoa</taxon>
        <taxon>Ecdysozoa</taxon>
        <taxon>Nematoda</taxon>
        <taxon>Chromadorea</taxon>
        <taxon>Rhabditida</taxon>
        <taxon>Rhabditina</taxon>
        <taxon>Diplogasteromorpha</taxon>
        <taxon>Diplogasteroidea</taxon>
        <taxon>Neodiplogasteridae</taxon>
        <taxon>Pristionchus</taxon>
    </lineage>
</organism>
<reference evidence="2" key="1">
    <citation type="journal article" date="2008" name="Nat. Genet.">
        <title>The Pristionchus pacificus genome provides a unique perspective on nematode lifestyle and parasitism.</title>
        <authorList>
            <person name="Dieterich C."/>
            <person name="Clifton S.W."/>
            <person name="Schuster L.N."/>
            <person name="Chinwalla A."/>
            <person name="Delehaunty K."/>
            <person name="Dinkelacker I."/>
            <person name="Fulton L."/>
            <person name="Fulton R."/>
            <person name="Godfrey J."/>
            <person name="Minx P."/>
            <person name="Mitreva M."/>
            <person name="Roeseler W."/>
            <person name="Tian H."/>
            <person name="Witte H."/>
            <person name="Yang S.P."/>
            <person name="Wilson R.K."/>
            <person name="Sommer R.J."/>
        </authorList>
    </citation>
    <scope>NUCLEOTIDE SEQUENCE [LARGE SCALE GENOMIC DNA]</scope>
    <source>
        <strain evidence="2">PS312</strain>
    </source>
</reference>
<protein>
    <submittedName>
        <fullName evidence="1">Uncharacterized protein</fullName>
    </submittedName>
</protein>
<keyword evidence="2" id="KW-1185">Reference proteome</keyword>
<accession>A0A2A6CGL6</accession>